<comment type="caution">
    <text evidence="6">The sequence shown here is derived from an EMBL/GenBank/DDBJ whole genome shotgun (WGS) entry which is preliminary data.</text>
</comment>
<dbReference type="InterPro" id="IPR015890">
    <property type="entry name" value="Chorismate_C"/>
</dbReference>
<dbReference type="Pfam" id="PF00425">
    <property type="entry name" value="Chorismate_bind"/>
    <property type="match status" value="1"/>
</dbReference>
<dbReference type="InterPro" id="IPR005802">
    <property type="entry name" value="ADC_synth_comp_1"/>
</dbReference>
<dbReference type="Proteomes" id="UP000288293">
    <property type="component" value="Unassembled WGS sequence"/>
</dbReference>
<proteinExistence type="predicted"/>
<evidence type="ECO:0000256" key="1">
    <source>
        <dbReference type="ARBA" id="ARBA00013139"/>
    </source>
</evidence>
<dbReference type="Gene3D" id="3.60.120.10">
    <property type="entry name" value="Anthranilate synthase"/>
    <property type="match status" value="1"/>
</dbReference>
<dbReference type="EC" id="2.6.1.85" evidence="1"/>
<dbReference type="NCBIfam" id="TIGR00553">
    <property type="entry name" value="pabB"/>
    <property type="match status" value="1"/>
</dbReference>
<dbReference type="GO" id="GO:0009396">
    <property type="term" value="P:folic acid-containing compound biosynthetic process"/>
    <property type="evidence" value="ECO:0007669"/>
    <property type="project" value="InterPro"/>
</dbReference>
<dbReference type="Pfam" id="PF04715">
    <property type="entry name" value="Anth_synt_I_N"/>
    <property type="match status" value="1"/>
</dbReference>
<gene>
    <name evidence="6" type="primary">pabB</name>
    <name evidence="6" type="ORF">CWE09_05050</name>
</gene>
<dbReference type="GO" id="GO:0046820">
    <property type="term" value="F:4-amino-4-deoxychorismate synthase activity"/>
    <property type="evidence" value="ECO:0007669"/>
    <property type="project" value="UniProtKB-EC"/>
</dbReference>
<evidence type="ECO:0000259" key="5">
    <source>
        <dbReference type="Pfam" id="PF04715"/>
    </source>
</evidence>
<evidence type="ECO:0000256" key="2">
    <source>
        <dbReference type="ARBA" id="ARBA00022679"/>
    </source>
</evidence>
<dbReference type="EMBL" id="PIPL01000001">
    <property type="protein sequence ID" value="RUO26095.1"/>
    <property type="molecule type" value="Genomic_DNA"/>
</dbReference>
<dbReference type="PANTHER" id="PTHR11236:SF50">
    <property type="entry name" value="AMINODEOXYCHORISMATE SYNTHASE COMPONENT 1"/>
    <property type="match status" value="1"/>
</dbReference>
<evidence type="ECO:0000313" key="6">
    <source>
        <dbReference type="EMBL" id="RUO26095.1"/>
    </source>
</evidence>
<organism evidence="6 7">
    <name type="scientific">Aliidiomarina minuta</name>
    <dbReference type="NCBI Taxonomy" id="880057"/>
    <lineage>
        <taxon>Bacteria</taxon>
        <taxon>Pseudomonadati</taxon>
        <taxon>Pseudomonadota</taxon>
        <taxon>Gammaproteobacteria</taxon>
        <taxon>Alteromonadales</taxon>
        <taxon>Idiomarinaceae</taxon>
        <taxon>Aliidiomarina</taxon>
    </lineage>
</organism>
<dbReference type="OrthoDB" id="9803598at2"/>
<dbReference type="InterPro" id="IPR005801">
    <property type="entry name" value="ADC_synthase"/>
</dbReference>
<dbReference type="RefSeq" id="WP_126802911.1">
    <property type="nucleotide sequence ID" value="NZ_PIPL01000001.1"/>
</dbReference>
<dbReference type="InterPro" id="IPR019999">
    <property type="entry name" value="Anth_synth_I-like"/>
</dbReference>
<dbReference type="SUPFAM" id="SSF56322">
    <property type="entry name" value="ADC synthase"/>
    <property type="match status" value="1"/>
</dbReference>
<sequence length="455" mass="50539">MPVEPLASIELPYDQWCDAGLLFAPFADEPWAMLLDSAASQHPDSRYDILLRKPLHILSTHILSTNILSTKSADNNSDPFAQLTLYLQQMPDYQGQHELPFSGGAAGYFSYDAGRRIEKIPTLAEADIKLPDIALGFYQYALIIDHQQQRTYALAPQSELSQQADFWRPHQLHQNSPFHLLGEWQSNMSKAEYQLKIAQIHEHLLAGDCYQINLAQRFQAPYEGSEWQAYQRLKEANTAPFSAFIRLPEGAVLSLSPERFLQSSATGEVETKPIKGTRPRQQNPKQDEAEKNTLLHSAKDQAENLMIVDLLRNDLSRVCLPGSVKVPALFAIESFAAVHHLVSTVRGQLPHPSDIVNLIRAAFPGGSITGAPKVSAMTIIEQLEPHRRSVYCGSIGYISKNGRSDTNIAIRTLVASEGQLYCWAGGGIVADSEALAEYQETLDKVNKILPVLADD</sequence>
<keyword evidence="2" id="KW-0808">Transferase</keyword>
<dbReference type="PANTHER" id="PTHR11236">
    <property type="entry name" value="AMINOBENZOATE/ANTHRANILATE SYNTHASE"/>
    <property type="match status" value="1"/>
</dbReference>
<dbReference type="PRINTS" id="PR00095">
    <property type="entry name" value="ANTSNTHASEI"/>
</dbReference>
<evidence type="ECO:0000313" key="7">
    <source>
        <dbReference type="Proteomes" id="UP000288293"/>
    </source>
</evidence>
<name>A0A432W7Q9_9GAMM</name>
<keyword evidence="7" id="KW-1185">Reference proteome</keyword>
<reference evidence="6 7" key="1">
    <citation type="journal article" date="2011" name="Front. Microbiol.">
        <title>Genomic signatures of strain selection and enhancement in Bacillus atrophaeus var. globigii, a historical biowarfare simulant.</title>
        <authorList>
            <person name="Gibbons H.S."/>
            <person name="Broomall S.M."/>
            <person name="McNew L.A."/>
            <person name="Daligault H."/>
            <person name="Chapman C."/>
            <person name="Bruce D."/>
            <person name="Karavis M."/>
            <person name="Krepps M."/>
            <person name="McGregor P.A."/>
            <person name="Hong C."/>
            <person name="Park K.H."/>
            <person name="Akmal A."/>
            <person name="Feldman A."/>
            <person name="Lin J.S."/>
            <person name="Chang W.E."/>
            <person name="Higgs B.W."/>
            <person name="Demirev P."/>
            <person name="Lindquist J."/>
            <person name="Liem A."/>
            <person name="Fochler E."/>
            <person name="Read T.D."/>
            <person name="Tapia R."/>
            <person name="Johnson S."/>
            <person name="Bishop-Lilly K.A."/>
            <person name="Detter C."/>
            <person name="Han C."/>
            <person name="Sozhamannan S."/>
            <person name="Rosenzweig C.N."/>
            <person name="Skowronski E.W."/>
        </authorList>
    </citation>
    <scope>NUCLEOTIDE SEQUENCE [LARGE SCALE GENOMIC DNA]</scope>
    <source>
        <strain evidence="6 7">MLST1</strain>
    </source>
</reference>
<evidence type="ECO:0000256" key="3">
    <source>
        <dbReference type="SAM" id="MobiDB-lite"/>
    </source>
</evidence>
<dbReference type="AlphaFoldDB" id="A0A432W7Q9"/>
<dbReference type="GO" id="GO:0000162">
    <property type="term" value="P:L-tryptophan biosynthetic process"/>
    <property type="evidence" value="ECO:0007669"/>
    <property type="project" value="TreeGrafter"/>
</dbReference>
<accession>A0A432W7Q9</accession>
<dbReference type="InterPro" id="IPR006805">
    <property type="entry name" value="Anth_synth_I_N"/>
</dbReference>
<evidence type="ECO:0000259" key="4">
    <source>
        <dbReference type="Pfam" id="PF00425"/>
    </source>
</evidence>
<protein>
    <recommendedName>
        <fullName evidence="1">aminodeoxychorismate synthase</fullName>
        <ecNumber evidence="1">2.6.1.85</ecNumber>
    </recommendedName>
</protein>
<feature type="domain" description="Chorismate-utilising enzyme C-terminal" evidence="4">
    <location>
        <begin position="190"/>
        <end position="444"/>
    </location>
</feature>
<feature type="region of interest" description="Disordered" evidence="3">
    <location>
        <begin position="264"/>
        <end position="289"/>
    </location>
</feature>
<feature type="domain" description="Anthranilate synthase component I N-terminal" evidence="5">
    <location>
        <begin position="22"/>
        <end position="152"/>
    </location>
</feature>